<evidence type="ECO:0000313" key="1">
    <source>
        <dbReference type="EMBL" id="OAY86041.1"/>
    </source>
</evidence>
<organism evidence="1 2">
    <name type="scientific">Ananas comosus</name>
    <name type="common">Pineapple</name>
    <name type="synonym">Ananas ananas</name>
    <dbReference type="NCBI Taxonomy" id="4615"/>
    <lineage>
        <taxon>Eukaryota</taxon>
        <taxon>Viridiplantae</taxon>
        <taxon>Streptophyta</taxon>
        <taxon>Embryophyta</taxon>
        <taxon>Tracheophyta</taxon>
        <taxon>Spermatophyta</taxon>
        <taxon>Magnoliopsida</taxon>
        <taxon>Liliopsida</taxon>
        <taxon>Poales</taxon>
        <taxon>Bromeliaceae</taxon>
        <taxon>Bromelioideae</taxon>
        <taxon>Ananas</taxon>
    </lineage>
</organism>
<name>A0A199W9Y5_ANACO</name>
<dbReference type="EMBL" id="LSRQ01000015">
    <property type="protein sequence ID" value="OAY86041.1"/>
    <property type="molecule type" value="Genomic_DNA"/>
</dbReference>
<gene>
    <name evidence="1" type="ORF">ACMD2_18712</name>
</gene>
<comment type="caution">
    <text evidence="1">The sequence shown here is derived from an EMBL/GenBank/DDBJ whole genome shotgun (WGS) entry which is preliminary data.</text>
</comment>
<reference evidence="1 2" key="1">
    <citation type="journal article" date="2016" name="DNA Res.">
        <title>The draft genome of MD-2 pineapple using hybrid error correction of long reads.</title>
        <authorList>
            <person name="Redwan R.M."/>
            <person name="Saidin A."/>
            <person name="Kumar S.V."/>
        </authorList>
    </citation>
    <scope>NUCLEOTIDE SEQUENCE [LARGE SCALE GENOMIC DNA]</scope>
    <source>
        <strain evidence="2">cv. MD2</strain>
        <tissue evidence="1">Leaf</tissue>
    </source>
</reference>
<accession>A0A199W9Y5</accession>
<protein>
    <submittedName>
        <fullName evidence="1">Uncharacterized protein</fullName>
    </submittedName>
</protein>
<proteinExistence type="predicted"/>
<dbReference type="AlphaFoldDB" id="A0A199W9Y5"/>
<dbReference type="Proteomes" id="UP000092600">
    <property type="component" value="Unassembled WGS sequence"/>
</dbReference>
<evidence type="ECO:0000313" key="2">
    <source>
        <dbReference type="Proteomes" id="UP000092600"/>
    </source>
</evidence>
<sequence>MEVYPAILRAMEALKSLRLLADCVNFVFEQKPAELLAPYMVGPPVSASNATAQRKPLRLRLSTVGKSNGQG</sequence>